<evidence type="ECO:0000256" key="6">
    <source>
        <dbReference type="ARBA" id="ARBA00013406"/>
    </source>
</evidence>
<keyword evidence="9" id="KW-0369">Histidine metabolism</keyword>
<evidence type="ECO:0000313" key="13">
    <source>
        <dbReference type="Proteomes" id="UP000025227"/>
    </source>
</evidence>
<evidence type="ECO:0000256" key="9">
    <source>
        <dbReference type="ARBA" id="ARBA00022808"/>
    </source>
</evidence>
<comment type="similarity">
    <text evidence="4">Belongs to the metallo-dependent hydrolases superfamily. HutI family.</text>
</comment>
<proteinExistence type="inferred from homology"/>
<dbReference type="Gene3D" id="3.20.20.140">
    <property type="entry name" value="Metal-dependent hydrolases"/>
    <property type="match status" value="1"/>
</dbReference>
<evidence type="ECO:0000256" key="3">
    <source>
        <dbReference type="ARBA" id="ARBA00004758"/>
    </source>
</evidence>
<evidence type="ECO:0000256" key="8">
    <source>
        <dbReference type="ARBA" id="ARBA00022801"/>
    </source>
</evidence>
<protein>
    <recommendedName>
        <fullName evidence="6">Probable imidazolonepropionase</fullName>
        <ecNumber evidence="5">3.5.2.7</ecNumber>
    </recommendedName>
</protein>
<dbReference type="GO" id="GO:0005737">
    <property type="term" value="C:cytoplasm"/>
    <property type="evidence" value="ECO:0007669"/>
    <property type="project" value="InterPro"/>
</dbReference>
<dbReference type="EC" id="3.5.2.7" evidence="5"/>
<comment type="catalytic activity">
    <reaction evidence="1">
        <text>4-imidazolone-5-propanoate + H2O = N-formimidoyl-L-glutamate</text>
        <dbReference type="Rhea" id="RHEA:23660"/>
        <dbReference type="ChEBI" id="CHEBI:15377"/>
        <dbReference type="ChEBI" id="CHEBI:58928"/>
        <dbReference type="ChEBI" id="CHEBI:77893"/>
        <dbReference type="EC" id="3.5.2.7"/>
    </reaction>
</comment>
<dbReference type="Pfam" id="PF01979">
    <property type="entry name" value="Amidohydro_1"/>
    <property type="match status" value="1"/>
</dbReference>
<evidence type="ECO:0000256" key="11">
    <source>
        <dbReference type="ARBA" id="ARBA00023004"/>
    </source>
</evidence>
<evidence type="ECO:0000256" key="2">
    <source>
        <dbReference type="ARBA" id="ARBA00001965"/>
    </source>
</evidence>
<dbReference type="UniPathway" id="UPA00379">
    <property type="reaction ID" value="UER00551"/>
</dbReference>
<dbReference type="Proteomes" id="UP000025227">
    <property type="component" value="Unplaced"/>
</dbReference>
<dbReference type="GO" id="GO:0019557">
    <property type="term" value="P:L-histidine catabolic process to glutamate and formate"/>
    <property type="evidence" value="ECO:0007669"/>
    <property type="project" value="UniProtKB-UniPathway"/>
</dbReference>
<dbReference type="OMA" id="CAPHARW"/>
<feature type="domain" description="Amidohydrolase-related" evidence="12">
    <location>
        <begin position="81"/>
        <end position="429"/>
    </location>
</feature>
<keyword evidence="7" id="KW-0479">Metal-binding</keyword>
<dbReference type="FunFam" id="3.20.20.140:FF:000007">
    <property type="entry name" value="Imidazolonepropionase"/>
    <property type="match status" value="1"/>
</dbReference>
<dbReference type="GO" id="GO:0046872">
    <property type="term" value="F:metal ion binding"/>
    <property type="evidence" value="ECO:0007669"/>
    <property type="project" value="UniProtKB-KW"/>
</dbReference>
<evidence type="ECO:0000256" key="10">
    <source>
        <dbReference type="ARBA" id="ARBA00022833"/>
    </source>
</evidence>
<accession>A0A7I4YC18</accession>
<dbReference type="InterPro" id="IPR005920">
    <property type="entry name" value="HutI"/>
</dbReference>
<sequence length="438" mass="47482">EHYSEYIMFRLLITGLKEIVQITDRSDVAFLKGADMTNIKVLNDPENQLAVLVATDGTIAAVSKVQNGKPTEHTLNMHGGILVPGFVDGHSHPVFAGDRVHEFAMKLAGATYMQVQAAGGGIHFTTEKTREASMESLAKDFKKIAQMMLRNGTTTLEAKSGYGLSTESELKMLRVLDLVDREIPLEISATFCGGHAVPKGSTEEGHVKLICDEMLPAIQKAREAGELKNLENIDVFCEKNVIEVANTRKILESGKKQGLVANFHAEELTRIGGAEMGAEIEARAMSHLEEISDDGIRAMAKSGTVAVVLPSTAFILRLTPPPVRKMIENGVIVALGSDFNPNAFCLAMPMIMHLACVTMRLSMEEALVAATLNAAHSLGRGRTHGAISVGRHADFVVFDESVSSWKHIIYRMAAQDTVISHVVKSGRVVHDARTTSSN</sequence>
<evidence type="ECO:0000256" key="5">
    <source>
        <dbReference type="ARBA" id="ARBA00012864"/>
    </source>
</evidence>
<name>A0A7I4YC18_HAECO</name>
<dbReference type="SUPFAM" id="SSF51556">
    <property type="entry name" value="Metallo-dependent hydrolases"/>
    <property type="match status" value="1"/>
</dbReference>
<keyword evidence="13" id="KW-1185">Reference proteome</keyword>
<evidence type="ECO:0000259" key="12">
    <source>
        <dbReference type="Pfam" id="PF01979"/>
    </source>
</evidence>
<dbReference type="CDD" id="cd01296">
    <property type="entry name" value="Imidazolone-5PH"/>
    <property type="match status" value="1"/>
</dbReference>
<dbReference type="GO" id="GO:0019556">
    <property type="term" value="P:L-histidine catabolic process to glutamate and formamide"/>
    <property type="evidence" value="ECO:0007669"/>
    <property type="project" value="UniProtKB-UniPathway"/>
</dbReference>
<dbReference type="WBParaSite" id="HCON_00079575-00001">
    <property type="protein sequence ID" value="HCON_00079575-00001"/>
    <property type="gene ID" value="HCON_00079575"/>
</dbReference>
<evidence type="ECO:0000256" key="7">
    <source>
        <dbReference type="ARBA" id="ARBA00022723"/>
    </source>
</evidence>
<comment type="pathway">
    <text evidence="3">Amino-acid degradation; L-histidine degradation into L-glutamate; N-formimidoyl-L-glutamate from L-histidine: step 3/3.</text>
</comment>
<dbReference type="InterPro" id="IPR006680">
    <property type="entry name" value="Amidohydro-rel"/>
</dbReference>
<dbReference type="AlphaFoldDB" id="A0A7I4YC18"/>
<dbReference type="PANTHER" id="PTHR42752:SF1">
    <property type="entry name" value="IMIDAZOLONEPROPIONASE-RELATED"/>
    <property type="match status" value="1"/>
</dbReference>
<dbReference type="OrthoDB" id="194468at2759"/>
<dbReference type="GO" id="GO:0050480">
    <property type="term" value="F:imidazolonepropionase activity"/>
    <property type="evidence" value="ECO:0007669"/>
    <property type="project" value="UniProtKB-EC"/>
</dbReference>
<dbReference type="SUPFAM" id="SSF51338">
    <property type="entry name" value="Composite domain of metallo-dependent hydrolases"/>
    <property type="match status" value="1"/>
</dbReference>
<evidence type="ECO:0000256" key="1">
    <source>
        <dbReference type="ARBA" id="ARBA00000853"/>
    </source>
</evidence>
<dbReference type="PANTHER" id="PTHR42752">
    <property type="entry name" value="IMIDAZOLONEPROPIONASE"/>
    <property type="match status" value="1"/>
</dbReference>
<keyword evidence="8" id="KW-0378">Hydrolase</keyword>
<comment type="cofactor">
    <cofactor evidence="2">
        <name>Fe(3+)</name>
        <dbReference type="ChEBI" id="CHEBI:29034"/>
    </cofactor>
</comment>
<keyword evidence="10" id="KW-0862">Zinc</keyword>
<evidence type="ECO:0000313" key="14">
    <source>
        <dbReference type="WBParaSite" id="HCON_00079575-00001"/>
    </source>
</evidence>
<dbReference type="Gene3D" id="2.30.40.10">
    <property type="entry name" value="Urease, subunit C, domain 1"/>
    <property type="match status" value="1"/>
</dbReference>
<organism evidence="13 14">
    <name type="scientific">Haemonchus contortus</name>
    <name type="common">Barber pole worm</name>
    <dbReference type="NCBI Taxonomy" id="6289"/>
    <lineage>
        <taxon>Eukaryota</taxon>
        <taxon>Metazoa</taxon>
        <taxon>Ecdysozoa</taxon>
        <taxon>Nematoda</taxon>
        <taxon>Chromadorea</taxon>
        <taxon>Rhabditida</taxon>
        <taxon>Rhabditina</taxon>
        <taxon>Rhabditomorpha</taxon>
        <taxon>Strongyloidea</taxon>
        <taxon>Trichostrongylidae</taxon>
        <taxon>Haemonchus</taxon>
    </lineage>
</organism>
<evidence type="ECO:0000256" key="4">
    <source>
        <dbReference type="ARBA" id="ARBA00008002"/>
    </source>
</evidence>
<reference evidence="14" key="1">
    <citation type="submission" date="2020-12" db="UniProtKB">
        <authorList>
            <consortium name="WormBaseParasite"/>
        </authorList>
    </citation>
    <scope>IDENTIFICATION</scope>
    <source>
        <strain evidence="14">MHco3</strain>
    </source>
</reference>
<dbReference type="NCBIfam" id="TIGR01224">
    <property type="entry name" value="hutI"/>
    <property type="match status" value="1"/>
</dbReference>
<dbReference type="InterPro" id="IPR011059">
    <property type="entry name" value="Metal-dep_hydrolase_composite"/>
</dbReference>
<dbReference type="InterPro" id="IPR032466">
    <property type="entry name" value="Metal_Hydrolase"/>
</dbReference>
<keyword evidence="11" id="KW-0408">Iron</keyword>